<dbReference type="PROSITE" id="PS00211">
    <property type="entry name" value="ABC_TRANSPORTER_1"/>
    <property type="match status" value="1"/>
</dbReference>
<dbReference type="GO" id="GO:0005524">
    <property type="term" value="F:ATP binding"/>
    <property type="evidence" value="ECO:0007669"/>
    <property type="project" value="UniProtKB-KW"/>
</dbReference>
<keyword evidence="7 10" id="KW-1133">Transmembrane helix</keyword>
<feature type="compositionally biased region" description="Low complexity" evidence="9">
    <location>
        <begin position="7"/>
        <end position="20"/>
    </location>
</feature>
<evidence type="ECO:0000259" key="11">
    <source>
        <dbReference type="PROSITE" id="PS50893"/>
    </source>
</evidence>
<dbReference type="InterPro" id="IPR003439">
    <property type="entry name" value="ABC_transporter-like_ATP-bd"/>
</dbReference>
<evidence type="ECO:0000256" key="4">
    <source>
        <dbReference type="ARBA" id="ARBA00022692"/>
    </source>
</evidence>
<protein>
    <recommendedName>
        <fullName evidence="11">ABC transporter domain-containing protein</fullName>
    </recommendedName>
</protein>
<dbReference type="PROSITE" id="PS50893">
    <property type="entry name" value="ABC_TRANSPORTER_2"/>
    <property type="match status" value="1"/>
</dbReference>
<organism evidence="12 13">
    <name type="scientific">Vespula germanica</name>
    <name type="common">German yellow jacket</name>
    <name type="synonym">Paravespula germanica</name>
    <dbReference type="NCBI Taxonomy" id="30212"/>
    <lineage>
        <taxon>Eukaryota</taxon>
        <taxon>Metazoa</taxon>
        <taxon>Ecdysozoa</taxon>
        <taxon>Arthropoda</taxon>
        <taxon>Hexapoda</taxon>
        <taxon>Insecta</taxon>
        <taxon>Pterygota</taxon>
        <taxon>Neoptera</taxon>
        <taxon>Endopterygota</taxon>
        <taxon>Hymenoptera</taxon>
        <taxon>Apocrita</taxon>
        <taxon>Aculeata</taxon>
        <taxon>Vespoidea</taxon>
        <taxon>Vespidae</taxon>
        <taxon>Vespinae</taxon>
        <taxon>Vespula</taxon>
    </lineage>
</organism>
<dbReference type="GO" id="GO:0005886">
    <property type="term" value="C:plasma membrane"/>
    <property type="evidence" value="ECO:0007669"/>
    <property type="project" value="TreeGrafter"/>
</dbReference>
<dbReference type="InterPro" id="IPR043926">
    <property type="entry name" value="ABCG_dom"/>
</dbReference>
<dbReference type="GO" id="GO:0016887">
    <property type="term" value="F:ATP hydrolysis activity"/>
    <property type="evidence" value="ECO:0007669"/>
    <property type="project" value="InterPro"/>
</dbReference>
<name>A0A834J3W9_VESGE</name>
<feature type="transmembrane region" description="Helical" evidence="10">
    <location>
        <begin position="414"/>
        <end position="431"/>
    </location>
</feature>
<dbReference type="PANTHER" id="PTHR48041:SF78">
    <property type="entry name" value="ABC TRANSPORTER EXPRESSED IN TRACHEA, ISOFORM A"/>
    <property type="match status" value="1"/>
</dbReference>
<comment type="subcellular location">
    <subcellularLocation>
        <location evidence="1">Membrane</location>
        <topology evidence="1">Multi-pass membrane protein</topology>
    </subcellularLocation>
</comment>
<dbReference type="Pfam" id="PF19055">
    <property type="entry name" value="ABC2_membrane_7"/>
    <property type="match status" value="1"/>
</dbReference>
<dbReference type="Pfam" id="PF01061">
    <property type="entry name" value="ABC2_membrane"/>
    <property type="match status" value="1"/>
</dbReference>
<keyword evidence="4 10" id="KW-0812">Transmembrane</keyword>
<feature type="transmembrane region" description="Helical" evidence="10">
    <location>
        <begin position="472"/>
        <end position="492"/>
    </location>
</feature>
<keyword evidence="8 10" id="KW-0472">Membrane</keyword>
<gene>
    <name evidence="12" type="ORF">HZH68_016927</name>
</gene>
<evidence type="ECO:0000256" key="3">
    <source>
        <dbReference type="ARBA" id="ARBA00022448"/>
    </source>
</evidence>
<feature type="region of interest" description="Disordered" evidence="9">
    <location>
        <begin position="1"/>
        <end position="22"/>
    </location>
</feature>
<sequence length="578" mass="65999">MAVDSKTVVSTSNSTTNSTSPWKELSTACIDDPFFLLFKNISYSRRESVLARERKTILRNVSGDFRPGELTAIMGASGAGKTTLMDILAGFITSSFEGNVIVNDTERNLVKFRRSSAYIMQDDNIQPLFTVEEAMLVAADLKLTLKPRERLRRIEEILSVMGLKETRYTRIGDLSGGQKKRLAISLELINNPPIIFLDEPTSGLDSVTSKQCIRFLKRLALEGRTIICTIHQPSASLFNMIDHLYIVAEGYCVYTGGTRNLVPYLSSLGLRCPTHYNPADFIIEICNGDYGDYLLKLVETIQNGKSNAWRSSENISLNKAKEIIVTHMSASSRVLEQSNIRVPSFEVEYKHTTYYATGFWKQFHVLLRRNAIKLLRDKVYMRIVPLELPILMREHFNRWYKLRSFYLANKFADFPIQLTATCIYTLIVYFMSNQILETKRLILYVLMCFVVTLVAQAIGFIIGAGLTVQNGVIFGPLIILPFTIFSGFFVHLTDAHPYLHWLFHISFLKYGFEGTMMTIYGYDRPKMHCSDVYCHFAMPKQLMIAVGMKQVDYWFCMTVLIILYIALDTVAYIILRIE</sequence>
<dbReference type="CDD" id="cd03213">
    <property type="entry name" value="ABCG_EPDR"/>
    <property type="match status" value="1"/>
</dbReference>
<evidence type="ECO:0000256" key="5">
    <source>
        <dbReference type="ARBA" id="ARBA00022741"/>
    </source>
</evidence>
<comment type="caution">
    <text evidence="12">The sequence shown here is derived from an EMBL/GenBank/DDBJ whole genome shotgun (WGS) entry which is preliminary data.</text>
</comment>
<dbReference type="InterPro" id="IPR017871">
    <property type="entry name" value="ABC_transporter-like_CS"/>
</dbReference>
<dbReference type="InterPro" id="IPR050352">
    <property type="entry name" value="ABCG_transporters"/>
</dbReference>
<dbReference type="GO" id="GO:0140359">
    <property type="term" value="F:ABC-type transporter activity"/>
    <property type="evidence" value="ECO:0007669"/>
    <property type="project" value="InterPro"/>
</dbReference>
<feature type="domain" description="ABC transporter" evidence="11">
    <location>
        <begin position="36"/>
        <end position="274"/>
    </location>
</feature>
<evidence type="ECO:0000256" key="7">
    <source>
        <dbReference type="ARBA" id="ARBA00022989"/>
    </source>
</evidence>
<evidence type="ECO:0000256" key="2">
    <source>
        <dbReference type="ARBA" id="ARBA00005814"/>
    </source>
</evidence>
<dbReference type="AlphaFoldDB" id="A0A834J3W9"/>
<dbReference type="InterPro" id="IPR027417">
    <property type="entry name" value="P-loop_NTPase"/>
</dbReference>
<dbReference type="FunFam" id="3.40.50.300:FF:001077">
    <property type="entry name" value="Uncharacterized protein, isoform A"/>
    <property type="match status" value="1"/>
</dbReference>
<accession>A0A834J3W9</accession>
<keyword evidence="6" id="KW-0067">ATP-binding</keyword>
<evidence type="ECO:0000256" key="8">
    <source>
        <dbReference type="ARBA" id="ARBA00023136"/>
    </source>
</evidence>
<evidence type="ECO:0000256" key="1">
    <source>
        <dbReference type="ARBA" id="ARBA00004141"/>
    </source>
</evidence>
<evidence type="ECO:0000256" key="10">
    <source>
        <dbReference type="SAM" id="Phobius"/>
    </source>
</evidence>
<evidence type="ECO:0000313" key="12">
    <source>
        <dbReference type="EMBL" id="KAF7379979.1"/>
    </source>
</evidence>
<keyword evidence="5" id="KW-0547">Nucleotide-binding</keyword>
<feature type="transmembrane region" description="Helical" evidence="10">
    <location>
        <begin position="553"/>
        <end position="575"/>
    </location>
</feature>
<feature type="transmembrane region" description="Helical" evidence="10">
    <location>
        <begin position="443"/>
        <end position="466"/>
    </location>
</feature>
<comment type="similarity">
    <text evidence="2">Belongs to the ABC transporter superfamily. ABCG family. Eye pigment precursor importer (TC 3.A.1.204) subfamily.</text>
</comment>
<reference evidence="12" key="1">
    <citation type="journal article" date="2020" name="G3 (Bethesda)">
        <title>High-Quality Assemblies for Three Invasive Social Wasps from the &lt;i&gt;Vespula&lt;/i&gt; Genus.</title>
        <authorList>
            <person name="Harrop T.W.R."/>
            <person name="Guhlin J."/>
            <person name="McLaughlin G.M."/>
            <person name="Permina E."/>
            <person name="Stockwell P."/>
            <person name="Gilligan J."/>
            <person name="Le Lec M.F."/>
            <person name="Gruber M.A.M."/>
            <person name="Quinn O."/>
            <person name="Lovegrove M."/>
            <person name="Duncan E.J."/>
            <person name="Remnant E.J."/>
            <person name="Van Eeckhoven J."/>
            <person name="Graham B."/>
            <person name="Knapp R.A."/>
            <person name="Langford K.W."/>
            <person name="Kronenberg Z."/>
            <person name="Press M.O."/>
            <person name="Eacker S.M."/>
            <person name="Wilson-Rankin E.E."/>
            <person name="Purcell J."/>
            <person name="Lester P.J."/>
            <person name="Dearden P.K."/>
        </authorList>
    </citation>
    <scope>NUCLEOTIDE SEQUENCE</scope>
    <source>
        <strain evidence="12">Linc-1</strain>
    </source>
</reference>
<proteinExistence type="inferred from homology"/>
<dbReference type="PANTHER" id="PTHR48041">
    <property type="entry name" value="ABC TRANSPORTER G FAMILY MEMBER 28"/>
    <property type="match status" value="1"/>
</dbReference>
<keyword evidence="13" id="KW-1185">Reference proteome</keyword>
<evidence type="ECO:0000256" key="9">
    <source>
        <dbReference type="SAM" id="MobiDB-lite"/>
    </source>
</evidence>
<dbReference type="InterPro" id="IPR003593">
    <property type="entry name" value="AAA+_ATPase"/>
</dbReference>
<dbReference type="SMART" id="SM00382">
    <property type="entry name" value="AAA"/>
    <property type="match status" value="1"/>
</dbReference>
<keyword evidence="3" id="KW-0813">Transport</keyword>
<dbReference type="EMBL" id="JACSDZ010000024">
    <property type="protein sequence ID" value="KAF7379979.1"/>
    <property type="molecule type" value="Genomic_DNA"/>
</dbReference>
<evidence type="ECO:0000256" key="6">
    <source>
        <dbReference type="ARBA" id="ARBA00022840"/>
    </source>
</evidence>
<dbReference type="InterPro" id="IPR013525">
    <property type="entry name" value="ABC2_TM"/>
</dbReference>
<dbReference type="Gene3D" id="3.40.50.300">
    <property type="entry name" value="P-loop containing nucleotide triphosphate hydrolases"/>
    <property type="match status" value="1"/>
</dbReference>
<dbReference type="Pfam" id="PF00005">
    <property type="entry name" value="ABC_tran"/>
    <property type="match status" value="1"/>
</dbReference>
<dbReference type="SUPFAM" id="SSF52540">
    <property type="entry name" value="P-loop containing nucleoside triphosphate hydrolases"/>
    <property type="match status" value="1"/>
</dbReference>
<dbReference type="Proteomes" id="UP000617340">
    <property type="component" value="Unassembled WGS sequence"/>
</dbReference>
<evidence type="ECO:0000313" key="13">
    <source>
        <dbReference type="Proteomes" id="UP000617340"/>
    </source>
</evidence>